<gene>
    <name evidence="1" type="ORF">ACFLIM_40675</name>
</gene>
<dbReference type="EMBL" id="JBICRM010000037">
    <property type="protein sequence ID" value="MFG1709518.1"/>
    <property type="molecule type" value="Genomic_DNA"/>
</dbReference>
<dbReference type="Proteomes" id="UP001603978">
    <property type="component" value="Unassembled WGS sequence"/>
</dbReference>
<accession>A0ABW7AQ48</accession>
<evidence type="ECO:0000313" key="2">
    <source>
        <dbReference type="Proteomes" id="UP001603978"/>
    </source>
</evidence>
<proteinExistence type="predicted"/>
<reference evidence="1 2" key="1">
    <citation type="submission" date="2024-10" db="EMBL/GenBank/DDBJ databases">
        <authorList>
            <person name="Topkara A.R."/>
            <person name="Saygin H."/>
        </authorList>
    </citation>
    <scope>NUCLEOTIDE SEQUENCE [LARGE SCALE GENOMIC DNA]</scope>
    <source>
        <strain evidence="1 2">M3C6</strain>
    </source>
</reference>
<sequence length="208" mass="22889">MHSSEQAKQHAIELRSRIYTALRDGDLDVEPVLELAYLLEEWGVSTPATREILERPLARLTERDLARLGRRLLKDAGFEPTFALVPDLWVALERALRAVERDARATGTTGALRLVMPDWDDSGQAWVEFRGVCQGNGIRPVEGGDPDGGLATVADAAQEVITEVTWAAWPVCPVHDLGLHATLEHKTAVWRCKSATTHTVARVGQLSP</sequence>
<protein>
    <submittedName>
        <fullName evidence="1">Uncharacterized protein</fullName>
    </submittedName>
</protein>
<name>A0ABW7AQ48_9ACTN</name>
<evidence type="ECO:0000313" key="1">
    <source>
        <dbReference type="EMBL" id="MFG1709518.1"/>
    </source>
</evidence>
<comment type="caution">
    <text evidence="1">The sequence shown here is derived from an EMBL/GenBank/DDBJ whole genome shotgun (WGS) entry which is preliminary data.</text>
</comment>
<organism evidence="1 2">
    <name type="scientific">Nonomuraea marmarensis</name>
    <dbReference type="NCBI Taxonomy" id="3351344"/>
    <lineage>
        <taxon>Bacteria</taxon>
        <taxon>Bacillati</taxon>
        <taxon>Actinomycetota</taxon>
        <taxon>Actinomycetes</taxon>
        <taxon>Streptosporangiales</taxon>
        <taxon>Streptosporangiaceae</taxon>
        <taxon>Nonomuraea</taxon>
    </lineage>
</organism>
<keyword evidence="2" id="KW-1185">Reference proteome</keyword>
<dbReference type="RefSeq" id="WP_393174371.1">
    <property type="nucleotide sequence ID" value="NZ_JBICRM010000037.1"/>
</dbReference>